<feature type="transmembrane region" description="Helical" evidence="1">
    <location>
        <begin position="58"/>
        <end position="80"/>
    </location>
</feature>
<dbReference type="Proteomes" id="UP000648187">
    <property type="component" value="Unassembled WGS sequence"/>
</dbReference>
<name>A0A835GPU0_SPOEX</name>
<evidence type="ECO:0000256" key="1">
    <source>
        <dbReference type="SAM" id="Phobius"/>
    </source>
</evidence>
<keyword evidence="1" id="KW-0812">Transmembrane</keyword>
<dbReference type="AlphaFoldDB" id="A0A835GPU0"/>
<keyword evidence="1" id="KW-0472">Membrane</keyword>
<comment type="caution">
    <text evidence="2">The sequence shown here is derived from an EMBL/GenBank/DDBJ whole genome shotgun (WGS) entry which is preliminary data.</text>
</comment>
<keyword evidence="1" id="KW-1133">Transmembrane helix</keyword>
<proteinExistence type="predicted"/>
<protein>
    <submittedName>
        <fullName evidence="2">Uncharacterized protein</fullName>
    </submittedName>
</protein>
<keyword evidence="3" id="KW-1185">Reference proteome</keyword>
<evidence type="ECO:0000313" key="3">
    <source>
        <dbReference type="Proteomes" id="UP000648187"/>
    </source>
</evidence>
<organism evidence="2 3">
    <name type="scientific">Spodoptera exigua</name>
    <name type="common">Beet armyworm</name>
    <name type="synonym">Noctua fulgens</name>
    <dbReference type="NCBI Taxonomy" id="7107"/>
    <lineage>
        <taxon>Eukaryota</taxon>
        <taxon>Metazoa</taxon>
        <taxon>Ecdysozoa</taxon>
        <taxon>Arthropoda</taxon>
        <taxon>Hexapoda</taxon>
        <taxon>Insecta</taxon>
        <taxon>Pterygota</taxon>
        <taxon>Neoptera</taxon>
        <taxon>Endopterygota</taxon>
        <taxon>Lepidoptera</taxon>
        <taxon>Glossata</taxon>
        <taxon>Ditrysia</taxon>
        <taxon>Noctuoidea</taxon>
        <taxon>Noctuidae</taxon>
        <taxon>Amphipyrinae</taxon>
        <taxon>Spodoptera</taxon>
    </lineage>
</organism>
<sequence length="122" mass="13203">MKFFHFLHLKPDYAAAGLDSDEVTVAKAGDAGWYGARWPFVDTSSYFQWTGYSPGDNLLLPLLVAALSSIALVLLLALAVRRRKRSQIASSKLGLTADLQADDNTNLLTAENAEDGDGEGEE</sequence>
<gene>
    <name evidence="2" type="ORF">HW555_001474</name>
</gene>
<reference evidence="2" key="1">
    <citation type="submission" date="2020-08" db="EMBL/GenBank/DDBJ databases">
        <title>Spodoptera exigua strain:BAW_Kor-Di-RS1 Genome sequencing and assembly.</title>
        <authorList>
            <person name="Kim J."/>
            <person name="Nam H.Y."/>
            <person name="Kwon M."/>
            <person name="Choi J.H."/>
            <person name="Cho S.R."/>
            <person name="Kim G.-H."/>
        </authorList>
    </citation>
    <scope>NUCLEOTIDE SEQUENCE</scope>
    <source>
        <strain evidence="2">BAW_Kor-Di-RS1</strain>
        <tissue evidence="2">Whole-body</tissue>
    </source>
</reference>
<accession>A0A835GPU0</accession>
<evidence type="ECO:0000313" key="2">
    <source>
        <dbReference type="EMBL" id="KAF9422931.1"/>
    </source>
</evidence>
<dbReference type="EMBL" id="JACKWZ010000012">
    <property type="protein sequence ID" value="KAF9422931.1"/>
    <property type="molecule type" value="Genomic_DNA"/>
</dbReference>